<gene>
    <name evidence="2" type="ORF">RSOLAG22IIIB_05414</name>
</gene>
<name>A0A0K6G6Z2_9AGAM</name>
<evidence type="ECO:0000259" key="1">
    <source>
        <dbReference type="Pfam" id="PF22998"/>
    </source>
</evidence>
<keyword evidence="2" id="KW-0808">Transferase</keyword>
<protein>
    <submittedName>
        <fullName evidence="2">Lysine acetyltransferase</fullName>
    </submittedName>
</protein>
<dbReference type="Proteomes" id="UP000044841">
    <property type="component" value="Unassembled WGS sequence"/>
</dbReference>
<evidence type="ECO:0000313" key="3">
    <source>
        <dbReference type="Proteomes" id="UP000044841"/>
    </source>
</evidence>
<keyword evidence="3" id="KW-1185">Reference proteome</keyword>
<sequence>MSLSLNQLTIKPASRSQATEAGTRSYVEWARGLSLEQYLRQDEEVLTQDHAKDGKLISWVLVPANDPETLDFFCACETYRRDMFILPKGETTAISAIGFAIASVFTPKRHRSKGYASRMMSLLHFTIGEPKWTPPFPTTWGLAPPVRIEPPGQVSVLYSDVGKFYERCAPGEGVGWTIVDPKTTEWIIGADGNQTTPVNVELLSRDDSMKAVAGDLDLFKKDVERRGPSERIHFGFQPTAAWCYSQMHRADENPYYKSSPPSFWGAKTKFGEETHFIVWQYESSAELKLIILYTRATPESFRDLFEAAKSVCRAEKHKVIEAWNLDETLAPIASDLGGRTYEREEHLPAMKWYGEPGEVVWVGNNKLHWC</sequence>
<accession>A0A0K6G6Z2</accession>
<organism evidence="2 3">
    <name type="scientific">Rhizoctonia solani</name>
    <dbReference type="NCBI Taxonomy" id="456999"/>
    <lineage>
        <taxon>Eukaryota</taxon>
        <taxon>Fungi</taxon>
        <taxon>Dikarya</taxon>
        <taxon>Basidiomycota</taxon>
        <taxon>Agaricomycotina</taxon>
        <taxon>Agaricomycetes</taxon>
        <taxon>Cantharellales</taxon>
        <taxon>Ceratobasidiaceae</taxon>
        <taxon>Rhizoctonia</taxon>
    </lineage>
</organism>
<dbReference type="PANTHER" id="PTHR34815:SF2">
    <property type="entry name" value="N-ACETYLTRANSFERASE DOMAIN-CONTAINING PROTEIN"/>
    <property type="match status" value="1"/>
</dbReference>
<dbReference type="GO" id="GO:0016740">
    <property type="term" value="F:transferase activity"/>
    <property type="evidence" value="ECO:0007669"/>
    <property type="project" value="UniProtKB-KW"/>
</dbReference>
<dbReference type="InterPro" id="IPR053013">
    <property type="entry name" value="LAT"/>
</dbReference>
<dbReference type="InterPro" id="IPR055100">
    <property type="entry name" value="GNAT_LYC1-like"/>
</dbReference>
<dbReference type="PANTHER" id="PTHR34815">
    <property type="entry name" value="LYSINE ACETYLTRANSFERASE"/>
    <property type="match status" value="1"/>
</dbReference>
<proteinExistence type="predicted"/>
<reference evidence="2 3" key="1">
    <citation type="submission" date="2015-07" db="EMBL/GenBank/DDBJ databases">
        <authorList>
            <person name="Noorani M."/>
        </authorList>
    </citation>
    <scope>NUCLEOTIDE SEQUENCE [LARGE SCALE GENOMIC DNA]</scope>
    <source>
        <strain evidence="2">BBA 69670</strain>
    </source>
</reference>
<dbReference type="EMBL" id="CYGV01001412">
    <property type="protein sequence ID" value="CUA74124.1"/>
    <property type="molecule type" value="Genomic_DNA"/>
</dbReference>
<dbReference type="AlphaFoldDB" id="A0A0K6G6Z2"/>
<feature type="domain" description="LYC1 C-terminal" evidence="1">
    <location>
        <begin position="193"/>
        <end position="370"/>
    </location>
</feature>
<dbReference type="Pfam" id="PF22998">
    <property type="entry name" value="GNAT_LYC1-like"/>
    <property type="match status" value="1"/>
</dbReference>
<evidence type="ECO:0000313" key="2">
    <source>
        <dbReference type="EMBL" id="CUA74124.1"/>
    </source>
</evidence>